<dbReference type="Gene3D" id="2.160.20.10">
    <property type="entry name" value="Single-stranded right-handed beta-helix, Pectin lyase-like"/>
    <property type="match status" value="1"/>
</dbReference>
<dbReference type="InterPro" id="IPR012334">
    <property type="entry name" value="Pectin_lyas_fold"/>
</dbReference>
<name>A0A3E0TV64_9GAMM</name>
<dbReference type="InterPro" id="IPR011050">
    <property type="entry name" value="Pectin_lyase_fold/virulence"/>
</dbReference>
<dbReference type="SUPFAM" id="SSF51126">
    <property type="entry name" value="Pectin lyase-like"/>
    <property type="match status" value="1"/>
</dbReference>
<gene>
    <name evidence="3" type="ORF">DXX93_17965</name>
</gene>
<accession>A0A3E0TV64</accession>
<reference evidence="3 4" key="1">
    <citation type="submission" date="2018-08" db="EMBL/GenBank/DDBJ databases">
        <title>Thalassotalea euphylliae genome.</title>
        <authorList>
            <person name="Summers S."/>
            <person name="Rice S.A."/>
            <person name="Freckelton M.L."/>
            <person name="Nedved B.T."/>
            <person name="Hadfield M.G."/>
        </authorList>
    </citation>
    <scope>NUCLEOTIDE SEQUENCE [LARGE SCALE GENOMIC DNA]</scope>
    <source>
        <strain evidence="3 4">H1</strain>
    </source>
</reference>
<dbReference type="Proteomes" id="UP000256478">
    <property type="component" value="Unassembled WGS sequence"/>
</dbReference>
<organism evidence="3 4">
    <name type="scientific">Thalassotalea euphylliae</name>
    <dbReference type="NCBI Taxonomy" id="1655234"/>
    <lineage>
        <taxon>Bacteria</taxon>
        <taxon>Pseudomonadati</taxon>
        <taxon>Pseudomonadota</taxon>
        <taxon>Gammaproteobacteria</taxon>
        <taxon>Alteromonadales</taxon>
        <taxon>Colwelliaceae</taxon>
        <taxon>Thalassotalea</taxon>
    </lineage>
</organism>
<feature type="domain" description="Right handed beta helix" evidence="2">
    <location>
        <begin position="213"/>
        <end position="353"/>
    </location>
</feature>
<proteinExistence type="predicted"/>
<evidence type="ECO:0000313" key="3">
    <source>
        <dbReference type="EMBL" id="REL28267.1"/>
    </source>
</evidence>
<dbReference type="SMART" id="SM00710">
    <property type="entry name" value="PbH1"/>
    <property type="match status" value="7"/>
</dbReference>
<dbReference type="RefSeq" id="WP_116009313.1">
    <property type="nucleotide sequence ID" value="NZ_QUOU01000001.1"/>
</dbReference>
<feature type="signal peptide" evidence="1">
    <location>
        <begin position="1"/>
        <end position="19"/>
    </location>
</feature>
<evidence type="ECO:0000259" key="2">
    <source>
        <dbReference type="Pfam" id="PF13229"/>
    </source>
</evidence>
<keyword evidence="1" id="KW-0732">Signal</keyword>
<evidence type="ECO:0000256" key="1">
    <source>
        <dbReference type="SAM" id="SignalP"/>
    </source>
</evidence>
<evidence type="ECO:0000313" key="4">
    <source>
        <dbReference type="Proteomes" id="UP000256478"/>
    </source>
</evidence>
<sequence>MTIFKYAVLLLAFSLNAIGADYYLSPNGNNTNKGSAPSSAWKELWKLRKVQLMPGDNVYFEEGASFTGQLVIEGVRGTEQSPISIGTFSVKNGKTSINSGMAHIDADKHLSAIKIVDSSYIKVSNLEITANTPISDNLSGKKKEMRVGVLIRTYSTGSYQSISLDNLNVHDVFYYSKGIKRSSKETKSANGTQNYGWGIRVINNLPDATINDLKITNSIVENVAHTGIKFTSKHRRIFDVTVQGNKVYRTGGPGIQLSGVIGGLFSDNQVNKSGSHDDPRKWGRGSGLWTWSSEKIIIEQNHFTNANGPGDSAGVHIDFNCKDVIVQYNYSANNAGGFYEVLGNNYNTAYRYNISYNDGHRVKGKNGAFQEGKTFWLSGFNGKKKRKGPFNSYFYNNTIYVDASIVSKVAIDKATDGALVANNIFHVIGDAGYVLGDQYTPEKNGKSNTKNFEFSNNLFLHSKSWPHAAPVSDAAPIFGDAGFELSETPVPEEFEPKNTNIVKDKGVLISFIEGDVLGLYVGMEPRMDFFGNPIVGKPDLGAIEVN</sequence>
<dbReference type="InterPro" id="IPR006626">
    <property type="entry name" value="PbH1"/>
</dbReference>
<dbReference type="AlphaFoldDB" id="A0A3E0TV64"/>
<feature type="chain" id="PRO_5017693071" evidence="1">
    <location>
        <begin position="20"/>
        <end position="546"/>
    </location>
</feature>
<dbReference type="EMBL" id="QUOU01000001">
    <property type="protein sequence ID" value="REL28267.1"/>
    <property type="molecule type" value="Genomic_DNA"/>
</dbReference>
<dbReference type="InterPro" id="IPR039448">
    <property type="entry name" value="Beta_helix"/>
</dbReference>
<dbReference type="OrthoDB" id="3333873at2"/>
<protein>
    <submittedName>
        <fullName evidence="3">Right-handed parallel beta-helix repeat-containing protein</fullName>
    </submittedName>
</protein>
<dbReference type="Pfam" id="PF13229">
    <property type="entry name" value="Beta_helix"/>
    <property type="match status" value="1"/>
</dbReference>
<comment type="caution">
    <text evidence="3">The sequence shown here is derived from an EMBL/GenBank/DDBJ whole genome shotgun (WGS) entry which is preliminary data.</text>
</comment>